<keyword evidence="5" id="KW-0813">Transport</keyword>
<proteinExistence type="inferred from homology"/>
<dbReference type="EMBL" id="CP024608">
    <property type="protein sequence ID" value="ATQ73704.1"/>
    <property type="molecule type" value="Genomic_DNA"/>
</dbReference>
<keyword evidence="2 5" id="KW-0812">Transmembrane</keyword>
<dbReference type="AlphaFoldDB" id="A0A2D2DFF0"/>
<dbReference type="SUPFAM" id="SSF161098">
    <property type="entry name" value="MetI-like"/>
    <property type="match status" value="1"/>
</dbReference>
<dbReference type="Gene3D" id="1.10.3720.10">
    <property type="entry name" value="MetI-like"/>
    <property type="match status" value="1"/>
</dbReference>
<dbReference type="KEGG" id="mass:CR152_03625"/>
<dbReference type="CDD" id="cd06261">
    <property type="entry name" value="TM_PBP2"/>
    <property type="match status" value="1"/>
</dbReference>
<name>A0A2D2DFF0_9BURK</name>
<comment type="similarity">
    <text evidence="5">Belongs to the binding-protein-dependent transport system permease family.</text>
</comment>
<dbReference type="GO" id="GO:0055085">
    <property type="term" value="P:transmembrane transport"/>
    <property type="evidence" value="ECO:0007669"/>
    <property type="project" value="InterPro"/>
</dbReference>
<dbReference type="RefSeq" id="WP_099873726.1">
    <property type="nucleotide sequence ID" value="NZ_CP024608.1"/>
</dbReference>
<feature type="transmembrane region" description="Helical" evidence="5">
    <location>
        <begin position="116"/>
        <end position="137"/>
    </location>
</feature>
<sequence>MGADQNQLTPGRIFIYVLLTLVALYYLAPLYVMLTTSFKSLEQIRTGTILDLPLSPTTEAWTRAWSGACTGVRCEGLAPYFWNSVSMTIPAVLISSLIGSLNGYVLAHWRFRGSNVVFTALMVGCFIPFQVVILPMARLLGMAGLANTTTGLIIVHIIYGVAFTTLFFRNYYVTVPEELVNAARIDGAGFFTIYRRVIFPLSLPIFMVCFIWQFTQIWNDFLFGVVFGGADAQPVTVALNNLVNTSTGVTEYNVNMAAAIIAALPTLGLYLVAGKYFVRGLTAGAVKG</sequence>
<feature type="transmembrane region" description="Helical" evidence="5">
    <location>
        <begin position="193"/>
        <end position="214"/>
    </location>
</feature>
<evidence type="ECO:0000256" key="1">
    <source>
        <dbReference type="ARBA" id="ARBA00004651"/>
    </source>
</evidence>
<keyword evidence="8" id="KW-1185">Reference proteome</keyword>
<evidence type="ECO:0000256" key="5">
    <source>
        <dbReference type="RuleBase" id="RU363032"/>
    </source>
</evidence>
<evidence type="ECO:0000313" key="7">
    <source>
        <dbReference type="EMBL" id="ATQ73704.1"/>
    </source>
</evidence>
<evidence type="ECO:0000256" key="4">
    <source>
        <dbReference type="ARBA" id="ARBA00023136"/>
    </source>
</evidence>
<accession>A0A2D2DFF0</accession>
<organism evidence="7 8">
    <name type="scientific">Massilia violaceinigra</name>
    <dbReference type="NCBI Taxonomy" id="2045208"/>
    <lineage>
        <taxon>Bacteria</taxon>
        <taxon>Pseudomonadati</taxon>
        <taxon>Pseudomonadota</taxon>
        <taxon>Betaproteobacteria</taxon>
        <taxon>Burkholderiales</taxon>
        <taxon>Oxalobacteraceae</taxon>
        <taxon>Telluria group</taxon>
        <taxon>Massilia</taxon>
    </lineage>
</organism>
<dbReference type="GO" id="GO:0005886">
    <property type="term" value="C:plasma membrane"/>
    <property type="evidence" value="ECO:0007669"/>
    <property type="project" value="UniProtKB-SubCell"/>
</dbReference>
<feature type="transmembrane region" description="Helical" evidence="5">
    <location>
        <begin position="12"/>
        <end position="32"/>
    </location>
</feature>
<dbReference type="Pfam" id="PF00528">
    <property type="entry name" value="BPD_transp_1"/>
    <property type="match status" value="1"/>
</dbReference>
<dbReference type="OrthoDB" id="369039at2"/>
<evidence type="ECO:0000256" key="3">
    <source>
        <dbReference type="ARBA" id="ARBA00022989"/>
    </source>
</evidence>
<comment type="subcellular location">
    <subcellularLocation>
        <location evidence="1 5">Cell membrane</location>
        <topology evidence="1 5">Multi-pass membrane protein</topology>
    </subcellularLocation>
</comment>
<feature type="domain" description="ABC transmembrane type-1" evidence="6">
    <location>
        <begin position="81"/>
        <end position="273"/>
    </location>
</feature>
<keyword evidence="3 5" id="KW-1133">Transmembrane helix</keyword>
<evidence type="ECO:0000313" key="8">
    <source>
        <dbReference type="Proteomes" id="UP000229897"/>
    </source>
</evidence>
<keyword evidence="4 5" id="KW-0472">Membrane</keyword>
<dbReference type="InterPro" id="IPR035906">
    <property type="entry name" value="MetI-like_sf"/>
</dbReference>
<dbReference type="InterPro" id="IPR000515">
    <property type="entry name" value="MetI-like"/>
</dbReference>
<evidence type="ECO:0000259" key="6">
    <source>
        <dbReference type="PROSITE" id="PS50928"/>
    </source>
</evidence>
<dbReference type="PROSITE" id="PS50928">
    <property type="entry name" value="ABC_TM1"/>
    <property type="match status" value="1"/>
</dbReference>
<feature type="transmembrane region" description="Helical" evidence="5">
    <location>
        <begin position="149"/>
        <end position="172"/>
    </location>
</feature>
<feature type="transmembrane region" description="Helical" evidence="5">
    <location>
        <begin position="87"/>
        <end position="109"/>
    </location>
</feature>
<protein>
    <submittedName>
        <fullName evidence="7">Sugar ABC transporter permease</fullName>
    </submittedName>
</protein>
<dbReference type="PANTHER" id="PTHR43879">
    <property type="entry name" value="ABC TRANSPORTER PERMEASE PROTEIN"/>
    <property type="match status" value="1"/>
</dbReference>
<dbReference type="Proteomes" id="UP000229897">
    <property type="component" value="Chromosome"/>
</dbReference>
<reference evidence="7" key="1">
    <citation type="submission" date="2017-10" db="EMBL/GenBank/DDBJ databases">
        <title>Massilia psychrophilum sp. nov., a novel purple-pigmented bacterium isolated from Tianshan glacier, Xinjiang Municipality, China.</title>
        <authorList>
            <person name="Wang H."/>
        </authorList>
    </citation>
    <scope>NUCLEOTIDE SEQUENCE [LARGE SCALE GENOMIC DNA]</scope>
    <source>
        <strain evidence="7">B2</strain>
    </source>
</reference>
<gene>
    <name evidence="7" type="ORF">CR152_03625</name>
</gene>
<evidence type="ECO:0000256" key="2">
    <source>
        <dbReference type="ARBA" id="ARBA00022692"/>
    </source>
</evidence>
<feature type="transmembrane region" description="Helical" evidence="5">
    <location>
        <begin position="252"/>
        <end position="273"/>
    </location>
</feature>
<dbReference type="PANTHER" id="PTHR43879:SF1">
    <property type="entry name" value="GLUCOSE IMPORT SYSTEM PERMEASE PROTEIN GLCU"/>
    <property type="match status" value="1"/>
</dbReference>